<reference evidence="4" key="1">
    <citation type="journal article" date="2019" name="Int. J. Syst. Evol. Microbiol.">
        <title>The Global Catalogue of Microorganisms (GCM) 10K type strain sequencing project: providing services to taxonomists for standard genome sequencing and annotation.</title>
        <authorList>
            <consortium name="The Broad Institute Genomics Platform"/>
            <consortium name="The Broad Institute Genome Sequencing Center for Infectious Disease"/>
            <person name="Wu L."/>
            <person name="Ma J."/>
        </authorList>
    </citation>
    <scope>NUCLEOTIDE SEQUENCE [LARGE SCALE GENOMIC DNA]</scope>
    <source>
        <strain evidence="4">CCUG 60214</strain>
    </source>
</reference>
<keyword evidence="1" id="KW-0732">Signal</keyword>
<feature type="chain" id="PRO_5046165206" evidence="1">
    <location>
        <begin position="20"/>
        <end position="587"/>
    </location>
</feature>
<dbReference type="InterPro" id="IPR035992">
    <property type="entry name" value="Ricin_B-like_lectins"/>
</dbReference>
<name>A0ABW3QSZ6_9PSEU</name>
<evidence type="ECO:0000259" key="2">
    <source>
        <dbReference type="SMART" id="SM00458"/>
    </source>
</evidence>
<feature type="domain" description="Ricin B lectin" evidence="2">
    <location>
        <begin position="447"/>
        <end position="583"/>
    </location>
</feature>
<sequence>MIAVTGAAALTLPAVPAQAVSPTPRTIYQLPSTAQCTKGLGNCVVYPKAAALPSGRLVAAFEKATVGPSGTAVGQVIPVYRSDDDGTTWQWLSDVRAPAYTSSNPAHARYTSSWTNPYFYVLPQNVGNLSAGTLLLSTVVSGEDVYYTEQKASNPNWVPTNDGDRRDMAIALYSSTDQGASWNFLNIITTGGWQGGSAGAIGQRIARANTYRQVDPVWEPYLMVYNNQLVAYYSDENDYTGYNTSTGVLIPRADNTTAADSHGQVIAHRTWNGTASSGWSAPVLDVAGYTHSVGGVDQIGGGRPGMPNVVPTSDGRWMLTYEYFGGGDNVRYKISSNPLDFFSVGGQAGTNITALPVTSGSPAVTPGGSPVIIRTPDGRLIYNAHGSGDVWVNPSGSSTGAWTRQLTTIEAGYSRNLTYVPRTGRVLIVTGFGAIRHADIDFGRSAGPYYKLVNRRSGKVLDAYGADLADGANLVQWADNGGFNQHWHVTDIGGGNRTLLNRNSGRAVSILGTSTADAATAVQWVQNNGLDQAYTLEPVGAHYEIRARHSGKLLTVAGGSTADGAQVIQWPDRNLLEQQWSLVQVSS</sequence>
<dbReference type="InterPro" id="IPR000772">
    <property type="entry name" value="Ricin_B_lectin"/>
</dbReference>
<dbReference type="PANTHER" id="PTHR38792:SF3">
    <property type="entry name" value="BNR_ASP-BOX REPEAT DOMAIN PROTEIN (AFU_ORTHOLOGUE AFUA_7G06430)-RELATED"/>
    <property type="match status" value="1"/>
</dbReference>
<dbReference type="PANTHER" id="PTHR38792">
    <property type="entry name" value="BNR/ASP-BOX REPEAT DOMAIN PROTEIN (AFU_ORTHOLOGUE AFUA_7G06430)-RELATED"/>
    <property type="match status" value="1"/>
</dbReference>
<dbReference type="Gene3D" id="2.120.10.10">
    <property type="match status" value="1"/>
</dbReference>
<evidence type="ECO:0000256" key="1">
    <source>
        <dbReference type="SAM" id="SignalP"/>
    </source>
</evidence>
<dbReference type="PROSITE" id="PS50231">
    <property type="entry name" value="RICIN_B_LECTIN"/>
    <property type="match status" value="1"/>
</dbReference>
<gene>
    <name evidence="3" type="ORF">ACFQ3T_11515</name>
</gene>
<evidence type="ECO:0000313" key="4">
    <source>
        <dbReference type="Proteomes" id="UP001597168"/>
    </source>
</evidence>
<dbReference type="Proteomes" id="UP001597168">
    <property type="component" value="Unassembled WGS sequence"/>
</dbReference>
<keyword evidence="4" id="KW-1185">Reference proteome</keyword>
<dbReference type="RefSeq" id="WP_380723162.1">
    <property type="nucleotide sequence ID" value="NZ_JBHTLK010000045.1"/>
</dbReference>
<evidence type="ECO:0000313" key="3">
    <source>
        <dbReference type="EMBL" id="MFD1147756.1"/>
    </source>
</evidence>
<dbReference type="SUPFAM" id="SSF50939">
    <property type="entry name" value="Sialidases"/>
    <property type="match status" value="1"/>
</dbReference>
<accession>A0ABW3QSZ6</accession>
<dbReference type="Pfam" id="PF14200">
    <property type="entry name" value="RicinB_lectin_2"/>
    <property type="match status" value="2"/>
</dbReference>
<dbReference type="CDD" id="cd15482">
    <property type="entry name" value="Sialidase_non-viral"/>
    <property type="match status" value="1"/>
</dbReference>
<feature type="signal peptide" evidence="1">
    <location>
        <begin position="1"/>
        <end position="19"/>
    </location>
</feature>
<protein>
    <submittedName>
        <fullName evidence="3">RICIN domain-containing protein</fullName>
    </submittedName>
</protein>
<organism evidence="3 4">
    <name type="scientific">Saccharothrix hoggarensis</name>
    <dbReference type="NCBI Taxonomy" id="913853"/>
    <lineage>
        <taxon>Bacteria</taxon>
        <taxon>Bacillati</taxon>
        <taxon>Actinomycetota</taxon>
        <taxon>Actinomycetes</taxon>
        <taxon>Pseudonocardiales</taxon>
        <taxon>Pseudonocardiaceae</taxon>
        <taxon>Saccharothrix</taxon>
    </lineage>
</organism>
<dbReference type="Gene3D" id="2.80.10.50">
    <property type="match status" value="1"/>
</dbReference>
<comment type="caution">
    <text evidence="3">The sequence shown here is derived from an EMBL/GenBank/DDBJ whole genome shotgun (WGS) entry which is preliminary data.</text>
</comment>
<dbReference type="SMART" id="SM00458">
    <property type="entry name" value="RICIN"/>
    <property type="match status" value="1"/>
</dbReference>
<dbReference type="EMBL" id="JBHTLK010000045">
    <property type="protein sequence ID" value="MFD1147756.1"/>
    <property type="molecule type" value="Genomic_DNA"/>
</dbReference>
<dbReference type="InterPro" id="IPR036278">
    <property type="entry name" value="Sialidase_sf"/>
</dbReference>
<proteinExistence type="predicted"/>
<dbReference type="SUPFAM" id="SSF50370">
    <property type="entry name" value="Ricin B-like lectins"/>
    <property type="match status" value="1"/>
</dbReference>